<dbReference type="PIRSF" id="PIRSF000804">
    <property type="entry name" value="DNA_pol_III_b"/>
    <property type="match status" value="1"/>
</dbReference>
<dbReference type="EMBL" id="NRSH01000017">
    <property type="protein sequence ID" value="MBK1725964.1"/>
    <property type="molecule type" value="Genomic_DNA"/>
</dbReference>
<dbReference type="RefSeq" id="WP_200256598.1">
    <property type="nucleotide sequence ID" value="NZ_NRSH01000017.1"/>
</dbReference>
<dbReference type="Gene3D" id="3.70.10.10">
    <property type="match status" value="1"/>
</dbReference>
<dbReference type="InterPro" id="IPR022635">
    <property type="entry name" value="DNA_polIII_beta_C"/>
</dbReference>
<keyword evidence="7 10" id="KW-0235">DNA replication</keyword>
<evidence type="ECO:0000259" key="11">
    <source>
        <dbReference type="Pfam" id="PF00712"/>
    </source>
</evidence>
<reference evidence="14 15" key="1">
    <citation type="journal article" date="2020" name="Microorganisms">
        <title>Osmotic Adaptation and Compatible Solute Biosynthesis of Phototrophic Bacteria as Revealed from Genome Analyses.</title>
        <authorList>
            <person name="Imhoff J.F."/>
            <person name="Rahn T."/>
            <person name="Kunzel S."/>
            <person name="Keller A."/>
            <person name="Neulinger S.C."/>
        </authorList>
    </citation>
    <scope>NUCLEOTIDE SEQUENCE [LARGE SCALE GENOMIC DNA]</scope>
    <source>
        <strain evidence="14 15">DSM 15116</strain>
    </source>
</reference>
<evidence type="ECO:0000256" key="7">
    <source>
        <dbReference type="ARBA" id="ARBA00022705"/>
    </source>
</evidence>
<gene>
    <name evidence="14" type="ORF">CKO13_02800</name>
</gene>
<dbReference type="PANTHER" id="PTHR30478">
    <property type="entry name" value="DNA POLYMERASE III SUBUNIT BETA"/>
    <property type="match status" value="1"/>
</dbReference>
<evidence type="ECO:0000256" key="3">
    <source>
        <dbReference type="ARBA" id="ARBA00021035"/>
    </source>
</evidence>
<evidence type="ECO:0000313" key="14">
    <source>
        <dbReference type="EMBL" id="MBK1725964.1"/>
    </source>
</evidence>
<evidence type="ECO:0000256" key="1">
    <source>
        <dbReference type="ARBA" id="ARBA00004496"/>
    </source>
</evidence>
<dbReference type="SUPFAM" id="SSF55979">
    <property type="entry name" value="DNA clamp"/>
    <property type="match status" value="3"/>
</dbReference>
<keyword evidence="9" id="KW-0238">DNA-binding</keyword>
<evidence type="ECO:0000256" key="2">
    <source>
        <dbReference type="ARBA" id="ARBA00010752"/>
    </source>
</evidence>
<evidence type="ECO:0000259" key="13">
    <source>
        <dbReference type="Pfam" id="PF02768"/>
    </source>
</evidence>
<dbReference type="Proteomes" id="UP000738126">
    <property type="component" value="Unassembled WGS sequence"/>
</dbReference>
<feature type="domain" description="DNA polymerase III beta sliding clamp N-terminal" evidence="11">
    <location>
        <begin position="1"/>
        <end position="120"/>
    </location>
</feature>
<comment type="caution">
    <text evidence="14">The sequence shown here is derived from an EMBL/GenBank/DDBJ whole genome shotgun (WGS) entry which is preliminary data.</text>
</comment>
<dbReference type="Pfam" id="PF02767">
    <property type="entry name" value="DNA_pol3_beta_2"/>
    <property type="match status" value="1"/>
</dbReference>
<keyword evidence="4 10" id="KW-0963">Cytoplasm</keyword>
<accession>A0ABS1E6P2</accession>
<proteinExistence type="inferred from homology"/>
<name>A0ABS1E6P2_9GAMM</name>
<organism evidence="14 15">
    <name type="scientific">Halorhodospira neutriphila</name>
    <dbReference type="NCBI Taxonomy" id="168379"/>
    <lineage>
        <taxon>Bacteria</taxon>
        <taxon>Pseudomonadati</taxon>
        <taxon>Pseudomonadota</taxon>
        <taxon>Gammaproteobacteria</taxon>
        <taxon>Chromatiales</taxon>
        <taxon>Ectothiorhodospiraceae</taxon>
        <taxon>Halorhodospira</taxon>
    </lineage>
</organism>
<dbReference type="InterPro" id="IPR022637">
    <property type="entry name" value="DNA_polIII_beta_cen"/>
</dbReference>
<dbReference type="Pfam" id="PF02768">
    <property type="entry name" value="DNA_pol3_beta_3"/>
    <property type="match status" value="1"/>
</dbReference>
<dbReference type="NCBIfam" id="TIGR00663">
    <property type="entry name" value="dnan"/>
    <property type="match status" value="1"/>
</dbReference>
<evidence type="ECO:0000256" key="5">
    <source>
        <dbReference type="ARBA" id="ARBA00022679"/>
    </source>
</evidence>
<keyword evidence="5 10" id="KW-0808">Transferase</keyword>
<dbReference type="SMART" id="SM00480">
    <property type="entry name" value="POL3Bc"/>
    <property type="match status" value="1"/>
</dbReference>
<evidence type="ECO:0000256" key="4">
    <source>
        <dbReference type="ARBA" id="ARBA00022490"/>
    </source>
</evidence>
<dbReference type="Gene3D" id="3.10.150.10">
    <property type="entry name" value="DNA Polymerase III, subunit A, domain 2"/>
    <property type="match status" value="1"/>
</dbReference>
<dbReference type="PANTHER" id="PTHR30478:SF0">
    <property type="entry name" value="BETA SLIDING CLAMP"/>
    <property type="match status" value="1"/>
</dbReference>
<comment type="similarity">
    <text evidence="2 10">Belongs to the beta sliding clamp family.</text>
</comment>
<keyword evidence="8 10" id="KW-0239">DNA-directed DNA polymerase</keyword>
<comment type="subcellular location">
    <subcellularLocation>
        <location evidence="1 10">Cytoplasm</location>
    </subcellularLocation>
</comment>
<evidence type="ECO:0000256" key="9">
    <source>
        <dbReference type="ARBA" id="ARBA00023125"/>
    </source>
</evidence>
<evidence type="ECO:0000256" key="8">
    <source>
        <dbReference type="ARBA" id="ARBA00022932"/>
    </source>
</evidence>
<keyword evidence="6 10" id="KW-0548">Nucleotidyltransferase</keyword>
<comment type="subunit">
    <text evidence="10">Forms a ring-shaped head-to-tail homodimer around DNA.</text>
</comment>
<evidence type="ECO:0000313" key="15">
    <source>
        <dbReference type="Proteomes" id="UP000738126"/>
    </source>
</evidence>
<feature type="domain" description="DNA polymerase III beta sliding clamp C-terminal" evidence="13">
    <location>
        <begin position="247"/>
        <end position="366"/>
    </location>
</feature>
<keyword evidence="15" id="KW-1185">Reference proteome</keyword>
<dbReference type="CDD" id="cd00140">
    <property type="entry name" value="beta_clamp"/>
    <property type="match status" value="1"/>
</dbReference>
<feature type="domain" description="DNA polymerase III beta sliding clamp central" evidence="12">
    <location>
        <begin position="130"/>
        <end position="244"/>
    </location>
</feature>
<evidence type="ECO:0000256" key="6">
    <source>
        <dbReference type="ARBA" id="ARBA00022695"/>
    </source>
</evidence>
<protein>
    <recommendedName>
        <fullName evidence="3 10">Beta sliding clamp</fullName>
    </recommendedName>
</protein>
<comment type="function">
    <text evidence="10">Confers DNA tethering and processivity to DNA polymerases and other proteins. Acts as a clamp, forming a ring around DNA (a reaction catalyzed by the clamp-loading complex) which diffuses in an ATP-independent manner freely and bidirectionally along dsDNA. Initially characterized for its ability to contact the catalytic subunit of DNA polymerase III (Pol III), a complex, multichain enzyme responsible for most of the replicative synthesis in bacteria; Pol III exhibits 3'-5' exonuclease proofreading activity. The beta chain is required for initiation of replication as well as for processivity of DNA replication.</text>
</comment>
<evidence type="ECO:0000259" key="12">
    <source>
        <dbReference type="Pfam" id="PF02767"/>
    </source>
</evidence>
<evidence type="ECO:0000256" key="10">
    <source>
        <dbReference type="PIRNR" id="PIRNR000804"/>
    </source>
</evidence>
<dbReference type="Pfam" id="PF00712">
    <property type="entry name" value="DNA_pol3_beta"/>
    <property type="match status" value="1"/>
</dbReference>
<dbReference type="InterPro" id="IPR001001">
    <property type="entry name" value="DNA_polIII_beta"/>
</dbReference>
<sequence length="367" mass="40852">MRFEIQRETLTAALQAIAGVVERRQTLAVLGNIRVEASGDDTIRLTATDLEVELITWAACSVTASGAITLPARKWLDICRNLPEGATIELAVEGDRATLRAGKSRFSLATLPAEEFPEIDSIGDAEGLELPRVELRRLIERTHFSMAQHDVRYYLNGLLMEVNSRGARAVATDGHRLALAETQVPIELHEPRQVIVPRKGVHEILRLLDEEEEPATVRFGENHIQVQAQGVQLTSKLIDGQFPDYQRVLPSGGEQNLYVERQALRQTLTRVAILSNEKYRGVRLTVEAGRLRVASHNPEQEEAEEELDVEFDGQPVELGFNANYLLDALGAMGTERVHITLTDASSSALLRPEGNDQVRYVIMPMRL</sequence>
<dbReference type="InterPro" id="IPR046938">
    <property type="entry name" value="DNA_clamp_sf"/>
</dbReference>
<dbReference type="InterPro" id="IPR022634">
    <property type="entry name" value="DNA_polIII_beta_N"/>
</dbReference>